<dbReference type="AlphaFoldDB" id="A0A847D2C5"/>
<organism evidence="1 2">
    <name type="scientific">Candidatus Dojkabacteria bacterium</name>
    <dbReference type="NCBI Taxonomy" id="2099670"/>
    <lineage>
        <taxon>Bacteria</taxon>
        <taxon>Candidatus Dojkabacteria</taxon>
    </lineage>
</organism>
<dbReference type="EMBL" id="JAAZBX010000011">
    <property type="protein sequence ID" value="NLD25590.1"/>
    <property type="molecule type" value="Genomic_DNA"/>
</dbReference>
<dbReference type="Proteomes" id="UP000545876">
    <property type="component" value="Unassembled WGS sequence"/>
</dbReference>
<gene>
    <name evidence="1" type="ORF">GX656_03040</name>
</gene>
<accession>A0A847D2C5</accession>
<protein>
    <recommendedName>
        <fullName evidence="3">N-formylglutamate amidohydrolase</fullName>
    </recommendedName>
</protein>
<evidence type="ECO:0008006" key="3">
    <source>
        <dbReference type="Google" id="ProtNLM"/>
    </source>
</evidence>
<proteinExistence type="predicted"/>
<sequence length="196" mass="23061">MKTTQFQILEGKKPILFSAPHACLHKRPKLSTAYRQAEQFTDEIVKEICRLTNSWGIYLSSEIKYDPNYNEIERNEYKKSVQEICKRERIEQFIDIHGMALGSDYDLGIYYPTRFLRSRSFAQQVREKMDCGKLYGISVTLLRFLDNDEETLGEFVSGKMGIPSVQIEIARYIREDEVLRKSFVENMSNFINERFV</sequence>
<name>A0A847D2C5_9BACT</name>
<reference evidence="1 2" key="1">
    <citation type="journal article" date="2020" name="Biotechnol. Biofuels">
        <title>New insights from the biogas microbiome by comprehensive genome-resolved metagenomics of nearly 1600 species originating from multiple anaerobic digesters.</title>
        <authorList>
            <person name="Campanaro S."/>
            <person name="Treu L."/>
            <person name="Rodriguez-R L.M."/>
            <person name="Kovalovszki A."/>
            <person name="Ziels R.M."/>
            <person name="Maus I."/>
            <person name="Zhu X."/>
            <person name="Kougias P.G."/>
            <person name="Basile A."/>
            <person name="Luo G."/>
            <person name="Schluter A."/>
            <person name="Konstantinidis K.T."/>
            <person name="Angelidaki I."/>
        </authorList>
    </citation>
    <scope>NUCLEOTIDE SEQUENCE [LARGE SCALE GENOMIC DNA]</scope>
    <source>
        <strain evidence="1">AS06rmzACSIP_65</strain>
    </source>
</reference>
<evidence type="ECO:0000313" key="2">
    <source>
        <dbReference type="Proteomes" id="UP000545876"/>
    </source>
</evidence>
<evidence type="ECO:0000313" key="1">
    <source>
        <dbReference type="EMBL" id="NLD25590.1"/>
    </source>
</evidence>
<comment type="caution">
    <text evidence="1">The sequence shown here is derived from an EMBL/GenBank/DDBJ whole genome shotgun (WGS) entry which is preliminary data.</text>
</comment>